<sequence length="96" mass="10362">MLCCVSMSVCSPEQEKRGERRALIDPVGSGVCSPEQEKRGERRALIDPVGSGIDQIKENQGDNAGESDYVNAVEHLQWGEELLFSTSHLASMGALG</sequence>
<proteinExistence type="predicted"/>
<dbReference type="Proteomes" id="UP000796761">
    <property type="component" value="Unassembled WGS sequence"/>
</dbReference>
<evidence type="ECO:0000313" key="1">
    <source>
        <dbReference type="EMBL" id="TRZ23395.1"/>
    </source>
</evidence>
<evidence type="ECO:0000313" key="2">
    <source>
        <dbReference type="Proteomes" id="UP000796761"/>
    </source>
</evidence>
<dbReference type="EMBL" id="SWJQ01000073">
    <property type="protein sequence ID" value="TRZ23395.1"/>
    <property type="molecule type" value="Genomic_DNA"/>
</dbReference>
<organism evidence="1 2">
    <name type="scientific">Zosterops borbonicus</name>
    <dbReference type="NCBI Taxonomy" id="364589"/>
    <lineage>
        <taxon>Eukaryota</taxon>
        <taxon>Metazoa</taxon>
        <taxon>Chordata</taxon>
        <taxon>Craniata</taxon>
        <taxon>Vertebrata</taxon>
        <taxon>Euteleostomi</taxon>
        <taxon>Archelosauria</taxon>
        <taxon>Archosauria</taxon>
        <taxon>Dinosauria</taxon>
        <taxon>Saurischia</taxon>
        <taxon>Theropoda</taxon>
        <taxon>Coelurosauria</taxon>
        <taxon>Aves</taxon>
        <taxon>Neognathae</taxon>
        <taxon>Neoaves</taxon>
        <taxon>Telluraves</taxon>
        <taxon>Australaves</taxon>
        <taxon>Passeriformes</taxon>
        <taxon>Sylvioidea</taxon>
        <taxon>Zosteropidae</taxon>
        <taxon>Zosterops</taxon>
    </lineage>
</organism>
<reference evidence="1" key="1">
    <citation type="submission" date="2019-04" db="EMBL/GenBank/DDBJ databases">
        <title>Genome assembly of Zosterops borbonicus 15179.</title>
        <authorList>
            <person name="Leroy T."/>
            <person name="Anselmetti Y."/>
            <person name="Tilak M.-K."/>
            <person name="Nabholz B."/>
        </authorList>
    </citation>
    <scope>NUCLEOTIDE SEQUENCE</scope>
    <source>
        <strain evidence="1">HGM_15179</strain>
        <tissue evidence="1">Muscle</tissue>
    </source>
</reference>
<keyword evidence="2" id="KW-1185">Reference proteome</keyword>
<accession>A0A8K1GU20</accession>
<name>A0A8K1GU20_9PASS</name>
<protein>
    <submittedName>
        <fullName evidence="1">Uncharacterized protein</fullName>
    </submittedName>
</protein>
<comment type="caution">
    <text evidence="1">The sequence shown here is derived from an EMBL/GenBank/DDBJ whole genome shotgun (WGS) entry which is preliminary data.</text>
</comment>
<dbReference type="AlphaFoldDB" id="A0A8K1GU20"/>
<gene>
    <name evidence="1" type="ORF">HGM15179_003689</name>
</gene>